<dbReference type="InterPro" id="IPR001576">
    <property type="entry name" value="Phosphoglycerate_kinase"/>
</dbReference>
<keyword evidence="8" id="KW-0067">ATP-binding</keyword>
<evidence type="ECO:0000256" key="1">
    <source>
        <dbReference type="ARBA" id="ARBA00000642"/>
    </source>
</evidence>
<dbReference type="EC" id="2.7.2.3" evidence="4 11"/>
<dbReference type="Proteomes" id="UP000747110">
    <property type="component" value="Unassembled WGS sequence"/>
</dbReference>
<keyword evidence="6" id="KW-0547">Nucleotide-binding</keyword>
<dbReference type="GO" id="GO:0006094">
    <property type="term" value="P:gluconeogenesis"/>
    <property type="evidence" value="ECO:0007669"/>
    <property type="project" value="TreeGrafter"/>
</dbReference>
<evidence type="ECO:0000256" key="11">
    <source>
        <dbReference type="RuleBase" id="RU000532"/>
    </source>
</evidence>
<sequence length="169" mass="16767">MVPGFNLASCEISPGNIFSTGHVFSDPGKQNSTRPKIPGDPRSRASTFFQVPSGMKSAGKFEVPEFAVGTVAVARALDEASKRGAVTIIGGSDSVAAVTAAGLAEHITHISTGGGATLELIEGKGMPGLRALLRHGSGGAGVCGGGGGGSRSSTSDSVAAGGIPFDDKR</sequence>
<evidence type="ECO:0000256" key="7">
    <source>
        <dbReference type="ARBA" id="ARBA00022777"/>
    </source>
</evidence>
<dbReference type="OrthoDB" id="275353at2759"/>
<dbReference type="PRINTS" id="PR00477">
    <property type="entry name" value="PHGLYCKINASE"/>
</dbReference>
<feature type="region of interest" description="Disordered" evidence="13">
    <location>
        <begin position="143"/>
        <end position="169"/>
    </location>
</feature>
<comment type="cofactor">
    <cofactor evidence="2">
        <name>Mg(2+)</name>
        <dbReference type="ChEBI" id="CHEBI:18420"/>
    </cofactor>
</comment>
<dbReference type="GO" id="GO:0043531">
    <property type="term" value="F:ADP binding"/>
    <property type="evidence" value="ECO:0007669"/>
    <property type="project" value="TreeGrafter"/>
</dbReference>
<comment type="similarity">
    <text evidence="3 11">Belongs to the phosphoglycerate kinase family.</text>
</comment>
<dbReference type="AlphaFoldDB" id="A0A8J4CTJ8"/>
<evidence type="ECO:0000313" key="14">
    <source>
        <dbReference type="EMBL" id="GIL86465.1"/>
    </source>
</evidence>
<accession>A0A8J4CTJ8</accession>
<keyword evidence="5 11" id="KW-0808">Transferase</keyword>
<dbReference type="GO" id="GO:0005524">
    <property type="term" value="F:ATP binding"/>
    <property type="evidence" value="ECO:0007669"/>
    <property type="project" value="UniProtKB-KW"/>
</dbReference>
<feature type="region of interest" description="Disordered" evidence="13">
    <location>
        <begin position="21"/>
        <end position="43"/>
    </location>
</feature>
<evidence type="ECO:0000256" key="13">
    <source>
        <dbReference type="SAM" id="MobiDB-lite"/>
    </source>
</evidence>
<dbReference type="InterPro" id="IPR015824">
    <property type="entry name" value="Phosphoglycerate_kinase_N"/>
</dbReference>
<dbReference type="EMBL" id="BNCP01000036">
    <property type="protein sequence ID" value="GIL86465.1"/>
    <property type="molecule type" value="Genomic_DNA"/>
</dbReference>
<keyword evidence="16" id="KW-1185">Reference proteome</keyword>
<dbReference type="Proteomes" id="UP000722791">
    <property type="component" value="Unassembled WGS sequence"/>
</dbReference>
<reference evidence="14" key="1">
    <citation type="journal article" date="2021" name="Proc. Natl. Acad. Sci. U.S.A.">
        <title>Three genomes in the algal genus Volvox reveal the fate of a haploid sex-determining region after a transition to homothallism.</title>
        <authorList>
            <person name="Yamamoto K."/>
            <person name="Hamaji T."/>
            <person name="Kawai-Toyooka H."/>
            <person name="Matsuzaki R."/>
            <person name="Takahashi F."/>
            <person name="Nishimura Y."/>
            <person name="Kawachi M."/>
            <person name="Noguchi H."/>
            <person name="Minakuchi Y."/>
            <person name="Umen J.G."/>
            <person name="Toyoda A."/>
            <person name="Nozaki H."/>
        </authorList>
    </citation>
    <scope>NUCLEOTIDE SEQUENCE</scope>
    <source>
        <strain evidence="15">NIES-3785</strain>
        <strain evidence="14">NIES-3786</strain>
    </source>
</reference>
<dbReference type="InterPro" id="IPR036043">
    <property type="entry name" value="Phosphoglycerate_kinase_sf"/>
</dbReference>
<organism evidence="14 16">
    <name type="scientific">Volvox reticuliferus</name>
    <dbReference type="NCBI Taxonomy" id="1737510"/>
    <lineage>
        <taxon>Eukaryota</taxon>
        <taxon>Viridiplantae</taxon>
        <taxon>Chlorophyta</taxon>
        <taxon>core chlorophytes</taxon>
        <taxon>Chlorophyceae</taxon>
        <taxon>CS clade</taxon>
        <taxon>Chlamydomonadales</taxon>
        <taxon>Volvocaceae</taxon>
        <taxon>Volvox</taxon>
    </lineage>
</organism>
<evidence type="ECO:0000256" key="12">
    <source>
        <dbReference type="RuleBase" id="RU000696"/>
    </source>
</evidence>
<protein>
    <recommendedName>
        <fullName evidence="4 11">Phosphoglycerate kinase</fullName>
        <ecNumber evidence="4 11">2.7.2.3</ecNumber>
    </recommendedName>
</protein>
<evidence type="ECO:0000256" key="8">
    <source>
        <dbReference type="ARBA" id="ARBA00022840"/>
    </source>
</evidence>
<dbReference type="EMBL" id="BNCQ01000024">
    <property type="protein sequence ID" value="GIM07529.1"/>
    <property type="molecule type" value="Genomic_DNA"/>
</dbReference>
<evidence type="ECO:0000256" key="4">
    <source>
        <dbReference type="ARBA" id="ARBA00013061"/>
    </source>
</evidence>
<name>A0A8J4CTJ8_9CHLO</name>
<dbReference type="GO" id="GO:0005829">
    <property type="term" value="C:cytosol"/>
    <property type="evidence" value="ECO:0007669"/>
    <property type="project" value="TreeGrafter"/>
</dbReference>
<evidence type="ECO:0000256" key="3">
    <source>
        <dbReference type="ARBA" id="ARBA00008982"/>
    </source>
</evidence>
<dbReference type="Gene3D" id="3.40.50.1260">
    <property type="entry name" value="Phosphoglycerate kinase, N-terminal domain"/>
    <property type="match status" value="1"/>
</dbReference>
<comment type="caution">
    <text evidence="14">The sequence shown here is derived from an EMBL/GenBank/DDBJ whole genome shotgun (WGS) entry which is preliminary data.</text>
</comment>
<keyword evidence="9" id="KW-0460">Magnesium</keyword>
<dbReference type="PANTHER" id="PTHR11406">
    <property type="entry name" value="PHOSPHOGLYCERATE KINASE"/>
    <property type="match status" value="1"/>
</dbReference>
<comment type="pathway">
    <text evidence="10">Carbohydrate biosynthesis.</text>
</comment>
<dbReference type="GO" id="GO:0006096">
    <property type="term" value="P:glycolytic process"/>
    <property type="evidence" value="ECO:0007669"/>
    <property type="project" value="InterPro"/>
</dbReference>
<comment type="catalytic activity">
    <reaction evidence="1 11">
        <text>(2R)-3-phosphoglycerate + ATP = (2R)-3-phospho-glyceroyl phosphate + ADP</text>
        <dbReference type="Rhea" id="RHEA:14801"/>
        <dbReference type="ChEBI" id="CHEBI:30616"/>
        <dbReference type="ChEBI" id="CHEBI:57604"/>
        <dbReference type="ChEBI" id="CHEBI:58272"/>
        <dbReference type="ChEBI" id="CHEBI:456216"/>
        <dbReference type="EC" id="2.7.2.3"/>
    </reaction>
</comment>
<dbReference type="GO" id="GO:0004618">
    <property type="term" value="F:phosphoglycerate kinase activity"/>
    <property type="evidence" value="ECO:0007669"/>
    <property type="project" value="UniProtKB-EC"/>
</dbReference>
<evidence type="ECO:0000313" key="16">
    <source>
        <dbReference type="Proteomes" id="UP000747110"/>
    </source>
</evidence>
<evidence type="ECO:0000256" key="6">
    <source>
        <dbReference type="ARBA" id="ARBA00022741"/>
    </source>
</evidence>
<dbReference type="SUPFAM" id="SSF53748">
    <property type="entry name" value="Phosphoglycerate kinase"/>
    <property type="match status" value="1"/>
</dbReference>
<proteinExistence type="inferred from homology"/>
<evidence type="ECO:0000256" key="5">
    <source>
        <dbReference type="ARBA" id="ARBA00022679"/>
    </source>
</evidence>
<keyword evidence="7 11" id="KW-0418">Kinase</keyword>
<evidence type="ECO:0000256" key="2">
    <source>
        <dbReference type="ARBA" id="ARBA00001946"/>
    </source>
</evidence>
<evidence type="ECO:0000256" key="10">
    <source>
        <dbReference type="ARBA" id="ARBA00024331"/>
    </source>
</evidence>
<feature type="compositionally biased region" description="Low complexity" evidence="13">
    <location>
        <begin position="151"/>
        <end position="161"/>
    </location>
</feature>
<evidence type="ECO:0000256" key="9">
    <source>
        <dbReference type="ARBA" id="ARBA00022842"/>
    </source>
</evidence>
<evidence type="ECO:0000313" key="15">
    <source>
        <dbReference type="EMBL" id="GIM07529.1"/>
    </source>
</evidence>
<dbReference type="PANTHER" id="PTHR11406:SF23">
    <property type="entry name" value="PHOSPHOGLYCERATE KINASE 1, CHLOROPLASTIC-RELATED"/>
    <property type="match status" value="1"/>
</dbReference>
<dbReference type="Pfam" id="PF00162">
    <property type="entry name" value="PGK"/>
    <property type="match status" value="1"/>
</dbReference>
<comment type="subunit">
    <text evidence="12">Monomer.</text>
</comment>
<gene>
    <name evidence="14" type="ORF">Vretifemale_14775</name>
    <name evidence="15" type="ORF">Vretimale_11634</name>
</gene>